<keyword evidence="3 7" id="KW-0653">Protein transport</keyword>
<evidence type="ECO:0000256" key="6">
    <source>
        <dbReference type="ARBA" id="ARBA00023136"/>
    </source>
</evidence>
<name>Q47P16_THEFY</name>
<dbReference type="KEGG" id="tfu:Tfu_1768"/>
<comment type="similarity">
    <text evidence="7">Belongs to the TatC family.</text>
</comment>
<reference evidence="9" key="1">
    <citation type="submission" date="2005-07" db="EMBL/GenBank/DDBJ databases">
        <title>Complete sequence of Thermobifida fusca YX.</title>
        <authorList>
            <consortium name="US DOE Joint Genome Institute"/>
            <person name="Copeland A."/>
            <person name="Lucas S."/>
            <person name="Lapidus A."/>
            <person name="Barry K."/>
            <person name="Detter J.C."/>
            <person name="Glavina T."/>
            <person name="Hammon N."/>
            <person name="Israni S."/>
            <person name="Pitluck S."/>
            <person name="Di Bartolo G."/>
            <person name="Chain P."/>
            <person name="Schmutz J."/>
            <person name="Larimer F."/>
            <person name="Land M."/>
            <person name="Lykidis A."/>
            <person name="Richardson P."/>
        </authorList>
    </citation>
    <scope>NUCLEOTIDE SEQUENCE</scope>
    <source>
        <strain evidence="9">YX</strain>
    </source>
</reference>
<proteinExistence type="inferred from homology"/>
<evidence type="ECO:0000256" key="1">
    <source>
        <dbReference type="ARBA" id="ARBA00004141"/>
    </source>
</evidence>
<evidence type="ECO:0000313" key="9">
    <source>
        <dbReference type="EMBL" id="AAZ55803.1"/>
    </source>
</evidence>
<comment type="function">
    <text evidence="7">Part of the twin-arginine translocation (Tat) system that transports large folded proteins containing a characteristic twin-arginine motif in their signal peptide across membranes. Together with TatB, TatC is part of a receptor directly interacting with Tat signal peptides.</text>
</comment>
<gene>
    <name evidence="7" type="primary">tatC</name>
    <name evidence="9" type="ordered locus">Tfu_1768</name>
</gene>
<feature type="transmembrane region" description="Helical" evidence="7">
    <location>
        <begin position="139"/>
        <end position="160"/>
    </location>
</feature>
<organism evidence="9">
    <name type="scientific">Thermobifida fusca (strain YX)</name>
    <dbReference type="NCBI Taxonomy" id="269800"/>
    <lineage>
        <taxon>Bacteria</taxon>
        <taxon>Bacillati</taxon>
        <taxon>Actinomycetota</taxon>
        <taxon>Actinomycetes</taxon>
        <taxon>Streptosporangiales</taxon>
        <taxon>Nocardiopsidaceae</taxon>
        <taxon>Thermobifida</taxon>
    </lineage>
</organism>
<feature type="transmembrane region" description="Helical" evidence="7">
    <location>
        <begin position="223"/>
        <end position="241"/>
    </location>
</feature>
<keyword evidence="7" id="KW-1003">Cell membrane</keyword>
<comment type="subcellular location">
    <subcellularLocation>
        <location evidence="7">Cell membrane</location>
        <topology evidence="7">Multi-pass membrane protein</topology>
    </subcellularLocation>
    <subcellularLocation>
        <location evidence="1">Membrane</location>
        <topology evidence="1">Multi-pass membrane protein</topology>
    </subcellularLocation>
</comment>
<keyword evidence="4 7" id="KW-1133">Transmembrane helix</keyword>
<evidence type="ECO:0000256" key="7">
    <source>
        <dbReference type="HAMAP-Rule" id="MF_00902"/>
    </source>
</evidence>
<evidence type="ECO:0000256" key="8">
    <source>
        <dbReference type="SAM" id="MobiDB-lite"/>
    </source>
</evidence>
<feature type="compositionally biased region" description="Polar residues" evidence="8">
    <location>
        <begin position="293"/>
        <end position="303"/>
    </location>
</feature>
<accession>Q47P16</accession>
<evidence type="ECO:0000256" key="2">
    <source>
        <dbReference type="ARBA" id="ARBA00022692"/>
    </source>
</evidence>
<evidence type="ECO:0000256" key="3">
    <source>
        <dbReference type="ARBA" id="ARBA00022927"/>
    </source>
</evidence>
<dbReference type="GO" id="GO:0009977">
    <property type="term" value="F:proton motive force dependent protein transmembrane transporter activity"/>
    <property type="evidence" value="ECO:0007669"/>
    <property type="project" value="TreeGrafter"/>
</dbReference>
<keyword evidence="7" id="KW-0813">Transport</keyword>
<keyword evidence="5 7" id="KW-0811">Translocation</keyword>
<sequence length="303" mass="34213">MGTGEARGRYRVRRRTRTAMRTRRQRKANPEARMPLMEHLRELRDRLLRSMLSIGVGLVVGFLVFDPVWEFLQQPFCSLSAEVRGSDHCGLNFTGIFDGFNLRFKVAVIVGLLVSSPVWLYQLWAFVAPALRGKEKRYTYLFVGFAVPLFFSGTVLAYYVTAKGMEIMFSLAPEGATALITLDNYLNYMIMMLAVFGAAFVLPLIVVLLNFMGVLSHRIIGKWRSIIIFLIFLFAAVATPGGDPFTMLALGIPMVALFETAELIAFINDRRRSRNRDPLAELDDDEISPLNDFDSTTESTSNR</sequence>
<dbReference type="Pfam" id="PF00902">
    <property type="entry name" value="TatC"/>
    <property type="match status" value="1"/>
</dbReference>
<dbReference type="HAMAP" id="MF_00902">
    <property type="entry name" value="TatC"/>
    <property type="match status" value="1"/>
</dbReference>
<evidence type="ECO:0000256" key="5">
    <source>
        <dbReference type="ARBA" id="ARBA00023010"/>
    </source>
</evidence>
<dbReference type="PRINTS" id="PR01840">
    <property type="entry name" value="TATCFAMILY"/>
</dbReference>
<feature type="transmembrane region" description="Helical" evidence="7">
    <location>
        <begin position="47"/>
        <end position="65"/>
    </location>
</feature>
<dbReference type="eggNOG" id="COG0805">
    <property type="taxonomic scope" value="Bacteria"/>
</dbReference>
<dbReference type="HOGENOM" id="CLU_031942_6_0_11"/>
<dbReference type="STRING" id="269800.Tfu_1768"/>
<feature type="transmembrane region" description="Helical" evidence="7">
    <location>
        <begin position="247"/>
        <end position="267"/>
    </location>
</feature>
<dbReference type="GO" id="GO:0043953">
    <property type="term" value="P:protein transport by the Tat complex"/>
    <property type="evidence" value="ECO:0007669"/>
    <property type="project" value="UniProtKB-UniRule"/>
</dbReference>
<protein>
    <recommendedName>
        <fullName evidence="7">Sec-independent protein translocase protein TatC</fullName>
    </recommendedName>
</protein>
<dbReference type="NCBIfam" id="TIGR00945">
    <property type="entry name" value="tatC"/>
    <property type="match status" value="1"/>
</dbReference>
<dbReference type="PANTHER" id="PTHR30371">
    <property type="entry name" value="SEC-INDEPENDENT PROTEIN TRANSLOCASE PROTEIN TATC"/>
    <property type="match status" value="1"/>
</dbReference>
<evidence type="ECO:0000256" key="4">
    <source>
        <dbReference type="ARBA" id="ARBA00022989"/>
    </source>
</evidence>
<feature type="transmembrane region" description="Helical" evidence="7">
    <location>
        <begin position="106"/>
        <end position="127"/>
    </location>
</feature>
<dbReference type="InterPro" id="IPR002033">
    <property type="entry name" value="TatC"/>
</dbReference>
<keyword evidence="2 7" id="KW-0812">Transmembrane</keyword>
<dbReference type="EMBL" id="CP000088">
    <property type="protein sequence ID" value="AAZ55803.1"/>
    <property type="molecule type" value="Genomic_DNA"/>
</dbReference>
<dbReference type="AlphaFoldDB" id="Q47P16"/>
<keyword evidence="6 7" id="KW-0472">Membrane</keyword>
<feature type="transmembrane region" description="Helical" evidence="7">
    <location>
        <begin position="188"/>
        <end position="211"/>
    </location>
</feature>
<dbReference type="PANTHER" id="PTHR30371:SF0">
    <property type="entry name" value="SEC-INDEPENDENT PROTEIN TRANSLOCASE PROTEIN TATC, CHLOROPLASTIC-RELATED"/>
    <property type="match status" value="1"/>
</dbReference>
<dbReference type="GO" id="GO:0065002">
    <property type="term" value="P:intracellular protein transmembrane transport"/>
    <property type="evidence" value="ECO:0007669"/>
    <property type="project" value="TreeGrafter"/>
</dbReference>
<dbReference type="GO" id="GO:0033281">
    <property type="term" value="C:TAT protein transport complex"/>
    <property type="evidence" value="ECO:0007669"/>
    <property type="project" value="UniProtKB-UniRule"/>
</dbReference>
<comment type="subunit">
    <text evidence="7">The Tat system comprises two distinct complexes: a TatABC complex, containing multiple copies of TatA, TatB and TatC subunits, and a separate TatA complex, containing only TatA subunits. Substrates initially bind to the TatABC complex, which probably triggers association of the separate TatA complex to form the active translocon.</text>
</comment>
<feature type="region of interest" description="Disordered" evidence="8">
    <location>
        <begin position="282"/>
        <end position="303"/>
    </location>
</feature>